<dbReference type="HOGENOM" id="CLU_682291_0_0_1"/>
<dbReference type="PROSITE" id="PS00137">
    <property type="entry name" value="SUBTILASE_HIS"/>
    <property type="match status" value="1"/>
</dbReference>
<keyword evidence="3" id="KW-0378">Hydrolase</keyword>
<keyword evidence="7" id="KW-0732">Signal</keyword>
<dbReference type="InterPro" id="IPR050131">
    <property type="entry name" value="Peptidase_S8_subtilisin-like"/>
</dbReference>
<evidence type="ECO:0000256" key="7">
    <source>
        <dbReference type="SAM" id="SignalP"/>
    </source>
</evidence>
<accession>A0A0D3L232</accession>
<evidence type="ECO:0000313" key="9">
    <source>
        <dbReference type="EnsemblProtists" id="EOD42067"/>
    </source>
</evidence>
<comment type="caution">
    <text evidence="5">Lacks conserved residue(s) required for the propagation of feature annotation.</text>
</comment>
<dbReference type="Gene3D" id="3.40.50.200">
    <property type="entry name" value="Peptidase S8/S53 domain"/>
    <property type="match status" value="1"/>
</dbReference>
<dbReference type="PANTHER" id="PTHR43806:SF11">
    <property type="entry name" value="CEREVISIN-RELATED"/>
    <property type="match status" value="1"/>
</dbReference>
<keyword evidence="10" id="KW-1185">Reference proteome</keyword>
<evidence type="ECO:0000256" key="1">
    <source>
        <dbReference type="ARBA" id="ARBA00011073"/>
    </source>
</evidence>
<dbReference type="InterPro" id="IPR000209">
    <property type="entry name" value="Peptidase_S8/S53_dom"/>
</dbReference>
<evidence type="ECO:0000256" key="4">
    <source>
        <dbReference type="ARBA" id="ARBA00022825"/>
    </source>
</evidence>
<protein>
    <recommendedName>
        <fullName evidence="8">Peptidase S8/S53 domain-containing protein</fullName>
    </recommendedName>
</protein>
<dbReference type="AlphaFoldDB" id="A0A0D3L232"/>
<keyword evidence="2" id="KW-0645">Protease</keyword>
<evidence type="ECO:0000259" key="8">
    <source>
        <dbReference type="Pfam" id="PF00082"/>
    </source>
</evidence>
<dbReference type="PROSITE" id="PS51892">
    <property type="entry name" value="SUBTILASE"/>
    <property type="match status" value="1"/>
</dbReference>
<dbReference type="InterPro" id="IPR036852">
    <property type="entry name" value="Peptidase_S8/S53_dom_sf"/>
</dbReference>
<dbReference type="GO" id="GO:0006508">
    <property type="term" value="P:proteolysis"/>
    <property type="evidence" value="ECO:0007669"/>
    <property type="project" value="UniProtKB-KW"/>
</dbReference>
<dbReference type="KEGG" id="ehx:EMIHUDRAFT_194767"/>
<evidence type="ECO:0000256" key="6">
    <source>
        <dbReference type="SAM" id="MobiDB-lite"/>
    </source>
</evidence>
<dbReference type="EnsemblProtists" id="EOD42067">
    <property type="protein sequence ID" value="EOD42067"/>
    <property type="gene ID" value="EMIHUDRAFT_194767"/>
</dbReference>
<comment type="similarity">
    <text evidence="1 5">Belongs to the peptidase S8 family.</text>
</comment>
<evidence type="ECO:0000256" key="3">
    <source>
        <dbReference type="ARBA" id="ARBA00022801"/>
    </source>
</evidence>
<dbReference type="Proteomes" id="UP000013827">
    <property type="component" value="Unassembled WGS sequence"/>
</dbReference>
<evidence type="ECO:0000313" key="10">
    <source>
        <dbReference type="Proteomes" id="UP000013827"/>
    </source>
</evidence>
<sequence>MQTAPDQPPRSPLRYALAPLFLLLAAGAVLLHHSLQPEEAAGVLSSVTAETLRGVGKQPAGPQPNPNRLIVTTDASGPASAQAEQSAVIAGGRVDMRFTSGSTTIEVVEFPDSSTAAAYRYTAGRSSWARTVEVDLPRYSIPADPSPDAGRRQLAESTPWGIRKVYEGQGEGQGVPDASYFPSEVTHPVCIIDSGYAITHPDLPDATAADPSQANPAGRFYFGADICAHGTHVAGTIAAIGGNGEGVVGVYPGAPDLEIVKVFGASDLTSDENSCNWAYSSTILAAVQHCVDSGAKIVSMSLGGSYTMMSEQQAYQRYFDDDGILFIAAAGNDGTTGYSYPASYSAVMSVGATDSSDTRAYFSQYNDQVDIAAPGVNIESTYGAPRGTEPPPFSPPAHTAVIGD</sequence>
<dbReference type="Pfam" id="PF00082">
    <property type="entry name" value="Peptidase_S8"/>
    <property type="match status" value="1"/>
</dbReference>
<evidence type="ECO:0000256" key="5">
    <source>
        <dbReference type="PROSITE-ProRule" id="PRU01240"/>
    </source>
</evidence>
<reference evidence="9" key="2">
    <citation type="submission" date="2024-10" db="UniProtKB">
        <authorList>
            <consortium name="EnsemblProtists"/>
        </authorList>
    </citation>
    <scope>IDENTIFICATION</scope>
</reference>
<dbReference type="PANTHER" id="PTHR43806">
    <property type="entry name" value="PEPTIDASE S8"/>
    <property type="match status" value="1"/>
</dbReference>
<dbReference type="PaxDb" id="2903-EOD42067"/>
<keyword evidence="4" id="KW-0720">Serine protease</keyword>
<dbReference type="STRING" id="2903.R1E3V3"/>
<dbReference type="RefSeq" id="XP_005794496.1">
    <property type="nucleotide sequence ID" value="XM_005794439.1"/>
</dbReference>
<evidence type="ECO:0000256" key="2">
    <source>
        <dbReference type="ARBA" id="ARBA00022670"/>
    </source>
</evidence>
<dbReference type="GO" id="GO:0005615">
    <property type="term" value="C:extracellular space"/>
    <property type="evidence" value="ECO:0007669"/>
    <property type="project" value="TreeGrafter"/>
</dbReference>
<dbReference type="SUPFAM" id="SSF52743">
    <property type="entry name" value="Subtilisin-like"/>
    <property type="match status" value="1"/>
</dbReference>
<feature type="signal peptide" evidence="7">
    <location>
        <begin position="1"/>
        <end position="28"/>
    </location>
</feature>
<feature type="domain" description="Peptidase S8/S53" evidence="8">
    <location>
        <begin position="189"/>
        <end position="382"/>
    </location>
</feature>
<feature type="region of interest" description="Disordered" evidence="6">
    <location>
        <begin position="384"/>
        <end position="404"/>
    </location>
</feature>
<proteinExistence type="inferred from homology"/>
<dbReference type="GO" id="GO:0004252">
    <property type="term" value="F:serine-type endopeptidase activity"/>
    <property type="evidence" value="ECO:0007669"/>
    <property type="project" value="InterPro"/>
</dbReference>
<feature type="chain" id="PRO_5044292007" description="Peptidase S8/S53 domain-containing protein" evidence="7">
    <location>
        <begin position="29"/>
        <end position="404"/>
    </location>
</feature>
<dbReference type="GeneID" id="17287337"/>
<dbReference type="eggNOG" id="KOG1153">
    <property type="taxonomic scope" value="Eukaryota"/>
</dbReference>
<reference evidence="10" key="1">
    <citation type="journal article" date="2013" name="Nature">
        <title>Pan genome of the phytoplankton Emiliania underpins its global distribution.</title>
        <authorList>
            <person name="Read B.A."/>
            <person name="Kegel J."/>
            <person name="Klute M.J."/>
            <person name="Kuo A."/>
            <person name="Lefebvre S.C."/>
            <person name="Maumus F."/>
            <person name="Mayer C."/>
            <person name="Miller J."/>
            <person name="Monier A."/>
            <person name="Salamov A."/>
            <person name="Young J."/>
            <person name="Aguilar M."/>
            <person name="Claverie J.M."/>
            <person name="Frickenhaus S."/>
            <person name="Gonzalez K."/>
            <person name="Herman E.K."/>
            <person name="Lin Y.C."/>
            <person name="Napier J."/>
            <person name="Ogata H."/>
            <person name="Sarno A.F."/>
            <person name="Shmutz J."/>
            <person name="Schroeder D."/>
            <person name="de Vargas C."/>
            <person name="Verret F."/>
            <person name="von Dassow P."/>
            <person name="Valentin K."/>
            <person name="Van de Peer Y."/>
            <person name="Wheeler G."/>
            <person name="Dacks J.B."/>
            <person name="Delwiche C.F."/>
            <person name="Dyhrman S.T."/>
            <person name="Glockner G."/>
            <person name="John U."/>
            <person name="Richards T."/>
            <person name="Worden A.Z."/>
            <person name="Zhang X."/>
            <person name="Grigoriev I.V."/>
            <person name="Allen A.E."/>
            <person name="Bidle K."/>
            <person name="Borodovsky M."/>
            <person name="Bowler C."/>
            <person name="Brownlee C."/>
            <person name="Cock J.M."/>
            <person name="Elias M."/>
            <person name="Gladyshev V.N."/>
            <person name="Groth M."/>
            <person name="Guda C."/>
            <person name="Hadaegh A."/>
            <person name="Iglesias-Rodriguez M.D."/>
            <person name="Jenkins J."/>
            <person name="Jones B.M."/>
            <person name="Lawson T."/>
            <person name="Leese F."/>
            <person name="Lindquist E."/>
            <person name="Lobanov A."/>
            <person name="Lomsadze A."/>
            <person name="Malik S.B."/>
            <person name="Marsh M.E."/>
            <person name="Mackinder L."/>
            <person name="Mock T."/>
            <person name="Mueller-Roeber B."/>
            <person name="Pagarete A."/>
            <person name="Parker M."/>
            <person name="Probert I."/>
            <person name="Quesneville H."/>
            <person name="Raines C."/>
            <person name="Rensing S.A."/>
            <person name="Riano-Pachon D.M."/>
            <person name="Richier S."/>
            <person name="Rokitta S."/>
            <person name="Shiraiwa Y."/>
            <person name="Soanes D.M."/>
            <person name="van der Giezen M."/>
            <person name="Wahlund T.M."/>
            <person name="Williams B."/>
            <person name="Wilson W."/>
            <person name="Wolfe G."/>
            <person name="Wurch L.L."/>
        </authorList>
    </citation>
    <scope>NUCLEOTIDE SEQUENCE</scope>
</reference>
<dbReference type="InterPro" id="IPR022398">
    <property type="entry name" value="Peptidase_S8_His-AS"/>
</dbReference>
<name>A0A0D3L232_EMIH1</name>
<organism evidence="9 10">
    <name type="scientific">Emiliania huxleyi (strain CCMP1516)</name>
    <dbReference type="NCBI Taxonomy" id="280463"/>
    <lineage>
        <taxon>Eukaryota</taxon>
        <taxon>Haptista</taxon>
        <taxon>Haptophyta</taxon>
        <taxon>Prymnesiophyceae</taxon>
        <taxon>Isochrysidales</taxon>
        <taxon>Noelaerhabdaceae</taxon>
        <taxon>Emiliania</taxon>
    </lineage>
</organism>